<comment type="caution">
    <text evidence="2">The sequence shown here is derived from an EMBL/GenBank/DDBJ whole genome shotgun (WGS) entry which is preliminary data.</text>
</comment>
<dbReference type="Proteomes" id="UP000762676">
    <property type="component" value="Unassembled WGS sequence"/>
</dbReference>
<reference evidence="2 3" key="1">
    <citation type="journal article" date="2021" name="Elife">
        <title>Chloroplast acquisition without the gene transfer in kleptoplastic sea slugs, Plakobranchus ocellatus.</title>
        <authorList>
            <person name="Maeda T."/>
            <person name="Takahashi S."/>
            <person name="Yoshida T."/>
            <person name="Shimamura S."/>
            <person name="Takaki Y."/>
            <person name="Nagai Y."/>
            <person name="Toyoda A."/>
            <person name="Suzuki Y."/>
            <person name="Arimoto A."/>
            <person name="Ishii H."/>
            <person name="Satoh N."/>
            <person name="Nishiyama T."/>
            <person name="Hasebe M."/>
            <person name="Maruyama T."/>
            <person name="Minagawa J."/>
            <person name="Obokata J."/>
            <person name="Shigenobu S."/>
        </authorList>
    </citation>
    <scope>NUCLEOTIDE SEQUENCE [LARGE SCALE GENOMIC DNA]</scope>
</reference>
<dbReference type="EMBL" id="BMAT01009565">
    <property type="protein sequence ID" value="GFS08946.1"/>
    <property type="molecule type" value="Genomic_DNA"/>
</dbReference>
<name>A0AAV4IKJ3_9GAST</name>
<organism evidence="2 3">
    <name type="scientific">Elysia marginata</name>
    <dbReference type="NCBI Taxonomy" id="1093978"/>
    <lineage>
        <taxon>Eukaryota</taxon>
        <taxon>Metazoa</taxon>
        <taxon>Spiralia</taxon>
        <taxon>Lophotrochozoa</taxon>
        <taxon>Mollusca</taxon>
        <taxon>Gastropoda</taxon>
        <taxon>Heterobranchia</taxon>
        <taxon>Euthyneura</taxon>
        <taxon>Panpulmonata</taxon>
        <taxon>Sacoglossa</taxon>
        <taxon>Placobranchoidea</taxon>
        <taxon>Plakobranchidae</taxon>
        <taxon>Elysia</taxon>
    </lineage>
</organism>
<accession>A0AAV4IKJ3</accession>
<protein>
    <submittedName>
        <fullName evidence="2">Uncharacterized protein</fullName>
    </submittedName>
</protein>
<keyword evidence="3" id="KW-1185">Reference proteome</keyword>
<gene>
    <name evidence="2" type="ORF">ElyMa_004770800</name>
</gene>
<sequence length="93" mass="10773">MFRRKIRLPFQIPRPTERPRSAPPQHASDTQSDNNLRCRGPYKVGNKVLARLPHVLKGQSPWSKPLSVIAVLGNWTYRLSDGQVWNARKLYRP</sequence>
<proteinExistence type="predicted"/>
<evidence type="ECO:0000313" key="2">
    <source>
        <dbReference type="EMBL" id="GFS08946.1"/>
    </source>
</evidence>
<evidence type="ECO:0000256" key="1">
    <source>
        <dbReference type="SAM" id="MobiDB-lite"/>
    </source>
</evidence>
<feature type="region of interest" description="Disordered" evidence="1">
    <location>
        <begin position="12"/>
        <end position="38"/>
    </location>
</feature>
<evidence type="ECO:0000313" key="3">
    <source>
        <dbReference type="Proteomes" id="UP000762676"/>
    </source>
</evidence>
<dbReference type="AlphaFoldDB" id="A0AAV4IKJ3"/>